<evidence type="ECO:0000313" key="2">
    <source>
        <dbReference type="Proteomes" id="UP000284277"/>
    </source>
</evidence>
<reference evidence="1 2" key="1">
    <citation type="submission" date="2016-08" db="EMBL/GenBank/DDBJ databases">
        <title>A new outlook on sporulation: Clostridium algidixylanolyticum.</title>
        <authorList>
            <person name="Poppleton D.I."/>
            <person name="Gribaldo S."/>
        </authorList>
    </citation>
    <scope>NUCLEOTIDE SEQUENCE [LARGE SCALE GENOMIC DNA]</scope>
    <source>
        <strain evidence="1 2">SPL73</strain>
    </source>
</reference>
<keyword evidence="2" id="KW-1185">Reference proteome</keyword>
<protein>
    <submittedName>
        <fullName evidence="1">Uncharacterized protein</fullName>
    </submittedName>
</protein>
<comment type="caution">
    <text evidence="1">The sequence shown here is derived from an EMBL/GenBank/DDBJ whole genome shotgun (WGS) entry which is preliminary data.</text>
</comment>
<dbReference type="AlphaFoldDB" id="A0A419SYA5"/>
<dbReference type="EMBL" id="MCIA01000031">
    <property type="protein sequence ID" value="RKD30240.1"/>
    <property type="molecule type" value="Genomic_DNA"/>
</dbReference>
<sequence length="260" mass="30696">MLIFQVCHILDFIRQYLLRPDIKYDDDDGGKEMNEIYTQLVKQLIDDKKVDRRQVWSFVNEGQLDPTSPITLRKEMEQWYIGMGITDITGEVFSLEECPFTKQEIEEANNNNEMILCVPKDLTQRQLGTLLRLENWALDDVLAEESIEPKDLWFKSKATASPEFIRESGIDITRQFREEKKVLFSLGIYMVFIGRFRYLYNKTPDSEFWIWINKGRYDRSGMLVAGFDRYKKFNVHGWMPHFSAGFLGARYGELPESLRK</sequence>
<proteinExistence type="predicted"/>
<evidence type="ECO:0000313" key="1">
    <source>
        <dbReference type="EMBL" id="RKD30240.1"/>
    </source>
</evidence>
<accession>A0A419SYA5</accession>
<organism evidence="1 2">
    <name type="scientific">Lacrimispora algidixylanolytica</name>
    <dbReference type="NCBI Taxonomy" id="94868"/>
    <lineage>
        <taxon>Bacteria</taxon>
        <taxon>Bacillati</taxon>
        <taxon>Bacillota</taxon>
        <taxon>Clostridia</taxon>
        <taxon>Lachnospirales</taxon>
        <taxon>Lachnospiraceae</taxon>
        <taxon>Lacrimispora</taxon>
    </lineage>
</organism>
<gene>
    <name evidence="1" type="ORF">BET01_06500</name>
</gene>
<name>A0A419SYA5_9FIRM</name>
<dbReference type="Proteomes" id="UP000284277">
    <property type="component" value="Unassembled WGS sequence"/>
</dbReference>